<comment type="caution">
    <text evidence="1">The sequence shown here is derived from an EMBL/GenBank/DDBJ whole genome shotgun (WGS) entry which is preliminary data.</text>
</comment>
<evidence type="ECO:0000313" key="2">
    <source>
        <dbReference type="Proteomes" id="UP000821866"/>
    </source>
</evidence>
<dbReference type="AlphaFoldDB" id="A0A9J6E356"/>
<accession>A0A9J6E356</accession>
<evidence type="ECO:0000313" key="1">
    <source>
        <dbReference type="EMBL" id="KAH8028577.1"/>
    </source>
</evidence>
<keyword evidence="2" id="KW-1185">Reference proteome</keyword>
<gene>
    <name evidence="1" type="ORF">HPB51_017703</name>
</gene>
<reference evidence="1" key="2">
    <citation type="submission" date="2021-09" db="EMBL/GenBank/DDBJ databases">
        <authorList>
            <person name="Jia N."/>
            <person name="Wang J."/>
            <person name="Shi W."/>
            <person name="Du L."/>
            <person name="Sun Y."/>
            <person name="Zhan W."/>
            <person name="Jiang J."/>
            <person name="Wang Q."/>
            <person name="Zhang B."/>
            <person name="Ji P."/>
            <person name="Sakyi L.B."/>
            <person name="Cui X."/>
            <person name="Yuan T."/>
            <person name="Jiang B."/>
            <person name="Yang W."/>
            <person name="Lam T.T.-Y."/>
            <person name="Chang Q."/>
            <person name="Ding S."/>
            <person name="Wang X."/>
            <person name="Zhu J."/>
            <person name="Ruan X."/>
            <person name="Zhao L."/>
            <person name="Wei J."/>
            <person name="Que T."/>
            <person name="Du C."/>
            <person name="Cheng J."/>
            <person name="Dai P."/>
            <person name="Han X."/>
            <person name="Huang E."/>
            <person name="Gao Y."/>
            <person name="Liu J."/>
            <person name="Shao H."/>
            <person name="Ye R."/>
            <person name="Li L."/>
            <person name="Wei W."/>
            <person name="Wang X."/>
            <person name="Wang C."/>
            <person name="Huo Q."/>
            <person name="Li W."/>
            <person name="Guo W."/>
            <person name="Chen H."/>
            <person name="Chen S."/>
            <person name="Zhou L."/>
            <person name="Zhou L."/>
            <person name="Ni X."/>
            <person name="Tian J."/>
            <person name="Zhou Y."/>
            <person name="Sheng Y."/>
            <person name="Liu T."/>
            <person name="Pan Y."/>
            <person name="Xia L."/>
            <person name="Li J."/>
            <person name="Zhao F."/>
            <person name="Cao W."/>
        </authorList>
    </citation>
    <scope>NUCLEOTIDE SEQUENCE</scope>
    <source>
        <strain evidence="1">Rmic-2018</strain>
        <tissue evidence="1">Larvae</tissue>
    </source>
</reference>
<dbReference type="Proteomes" id="UP000821866">
    <property type="component" value="Chromosome 4"/>
</dbReference>
<proteinExistence type="predicted"/>
<reference evidence="1" key="1">
    <citation type="journal article" date="2020" name="Cell">
        <title>Large-Scale Comparative Analyses of Tick Genomes Elucidate Their Genetic Diversity and Vector Capacities.</title>
        <authorList>
            <consortium name="Tick Genome and Microbiome Consortium (TIGMIC)"/>
            <person name="Jia N."/>
            <person name="Wang J."/>
            <person name="Shi W."/>
            <person name="Du L."/>
            <person name="Sun Y."/>
            <person name="Zhan W."/>
            <person name="Jiang J.F."/>
            <person name="Wang Q."/>
            <person name="Zhang B."/>
            <person name="Ji P."/>
            <person name="Bell-Sakyi L."/>
            <person name="Cui X.M."/>
            <person name="Yuan T.T."/>
            <person name="Jiang B.G."/>
            <person name="Yang W.F."/>
            <person name="Lam T.T."/>
            <person name="Chang Q.C."/>
            <person name="Ding S.J."/>
            <person name="Wang X.J."/>
            <person name="Zhu J.G."/>
            <person name="Ruan X.D."/>
            <person name="Zhao L."/>
            <person name="Wei J.T."/>
            <person name="Ye R.Z."/>
            <person name="Que T.C."/>
            <person name="Du C.H."/>
            <person name="Zhou Y.H."/>
            <person name="Cheng J.X."/>
            <person name="Dai P.F."/>
            <person name="Guo W.B."/>
            <person name="Han X.H."/>
            <person name="Huang E.J."/>
            <person name="Li L.F."/>
            <person name="Wei W."/>
            <person name="Gao Y.C."/>
            <person name="Liu J.Z."/>
            <person name="Shao H.Z."/>
            <person name="Wang X."/>
            <person name="Wang C.C."/>
            <person name="Yang T.C."/>
            <person name="Huo Q.B."/>
            <person name="Li W."/>
            <person name="Chen H.Y."/>
            <person name="Chen S.E."/>
            <person name="Zhou L.G."/>
            <person name="Ni X.B."/>
            <person name="Tian J.H."/>
            <person name="Sheng Y."/>
            <person name="Liu T."/>
            <person name="Pan Y.S."/>
            <person name="Xia L.Y."/>
            <person name="Li J."/>
            <person name="Zhao F."/>
            <person name="Cao W.C."/>
        </authorList>
    </citation>
    <scope>NUCLEOTIDE SEQUENCE</scope>
    <source>
        <strain evidence="1">Rmic-2018</strain>
    </source>
</reference>
<dbReference type="EMBL" id="JABSTU010000006">
    <property type="protein sequence ID" value="KAH8028577.1"/>
    <property type="molecule type" value="Genomic_DNA"/>
</dbReference>
<sequence>MLIRQPRLARCVADNSPRRELGTLGVHSATDVGSNHEADVRLARSAFTRPPTLARTTLPTKFRCSWQRTSGRPFSNVLGPVKSAADYVPAMCQFGPHIMGTLVAVEGVCEQLHKLQWRSQPLVRGSETGASNFFLAAGMLYKGCVVAATIQCIGAQVITECAFYNY</sequence>
<organism evidence="1 2">
    <name type="scientific">Rhipicephalus microplus</name>
    <name type="common">Cattle tick</name>
    <name type="synonym">Boophilus microplus</name>
    <dbReference type="NCBI Taxonomy" id="6941"/>
    <lineage>
        <taxon>Eukaryota</taxon>
        <taxon>Metazoa</taxon>
        <taxon>Ecdysozoa</taxon>
        <taxon>Arthropoda</taxon>
        <taxon>Chelicerata</taxon>
        <taxon>Arachnida</taxon>
        <taxon>Acari</taxon>
        <taxon>Parasitiformes</taxon>
        <taxon>Ixodida</taxon>
        <taxon>Ixodoidea</taxon>
        <taxon>Ixodidae</taxon>
        <taxon>Rhipicephalinae</taxon>
        <taxon>Rhipicephalus</taxon>
        <taxon>Boophilus</taxon>
    </lineage>
</organism>
<name>A0A9J6E356_RHIMP</name>
<protein>
    <submittedName>
        <fullName evidence="1">Uncharacterized protein</fullName>
    </submittedName>
</protein>